<feature type="region of interest" description="Disordered" evidence="6">
    <location>
        <begin position="42"/>
        <end position="94"/>
    </location>
</feature>
<feature type="compositionally biased region" description="Polar residues" evidence="6">
    <location>
        <begin position="1219"/>
        <end position="1242"/>
    </location>
</feature>
<dbReference type="Pfam" id="PF00746">
    <property type="entry name" value="Gram_pos_anchor"/>
    <property type="match status" value="1"/>
</dbReference>
<comment type="caution">
    <text evidence="9">The sequence shown here is derived from an EMBL/GenBank/DDBJ whole genome shotgun (WGS) entry which is preliminary data.</text>
</comment>
<evidence type="ECO:0000256" key="1">
    <source>
        <dbReference type="ARBA" id="ARBA00004196"/>
    </source>
</evidence>
<feature type="region of interest" description="Disordered" evidence="6">
    <location>
        <begin position="1135"/>
        <end position="1266"/>
    </location>
</feature>
<evidence type="ECO:0000256" key="6">
    <source>
        <dbReference type="SAM" id="MobiDB-lite"/>
    </source>
</evidence>
<evidence type="ECO:0000259" key="8">
    <source>
        <dbReference type="Pfam" id="PF00746"/>
    </source>
</evidence>
<dbReference type="InterPro" id="IPR019931">
    <property type="entry name" value="LPXTG_anchor"/>
</dbReference>
<dbReference type="EMBL" id="JAUSTO010000007">
    <property type="protein sequence ID" value="MDQ0152721.1"/>
    <property type="molecule type" value="Genomic_DNA"/>
</dbReference>
<protein>
    <recommendedName>
        <fullName evidence="8">Gram-positive cocci surface proteins LPxTG domain-containing protein</fullName>
    </recommendedName>
</protein>
<evidence type="ECO:0000313" key="10">
    <source>
        <dbReference type="Proteomes" id="UP001241537"/>
    </source>
</evidence>
<feature type="domain" description="Gram-positive cocci surface proteins LPxTG" evidence="8">
    <location>
        <begin position="1260"/>
        <end position="1292"/>
    </location>
</feature>
<proteinExistence type="predicted"/>
<dbReference type="Gene3D" id="2.60.40.4270">
    <property type="entry name" value="Listeria-Bacteroides repeat domain"/>
    <property type="match status" value="2"/>
</dbReference>
<keyword evidence="7" id="KW-1133">Transmembrane helix</keyword>
<keyword evidence="10" id="KW-1185">Reference proteome</keyword>
<dbReference type="RefSeq" id="WP_307254540.1">
    <property type="nucleotide sequence ID" value="NZ_JAUSTO010000007.1"/>
</dbReference>
<comment type="subcellular location">
    <subcellularLocation>
        <location evidence="1">Cell envelope</location>
    </subcellularLocation>
</comment>
<feature type="region of interest" description="Disordered" evidence="6">
    <location>
        <begin position="869"/>
        <end position="889"/>
    </location>
</feature>
<evidence type="ECO:0000256" key="4">
    <source>
        <dbReference type="ARBA" id="ARBA00022729"/>
    </source>
</evidence>
<dbReference type="Proteomes" id="UP001241537">
    <property type="component" value="Unassembled WGS sequence"/>
</dbReference>
<feature type="transmembrane region" description="Helical" evidence="7">
    <location>
        <begin position="1276"/>
        <end position="1296"/>
    </location>
</feature>
<sequence length="1300" mass="140331">MNLFRENVDVFKKISVGLLPFMIMLSLMAPVVNANAFQPNPDTTKDAEVKANEASNSNAETQPNPDTTKEAEVKTNEASNSNAETPKTIDEQGDGLEIGSEIVNEAVTRGAIPAPTINKVFYGDTTISGAKLHRDRVGGKPVRATVYVTLKGEDDTVKATLSVTPTSGTKWSVKLPEGKKVEQGDTVTVYQQLGEDKSPEVTENAQPSKASTVTLTMPTGKIWIEQTSSNIVNEDEQAEAVRMFNDANTEIAGDIKSVKFSIDGIAHAYYEVTYTDESTSGKVEATNLQIKQVTEYSRGAILGRITIADNVIKGKLEGEGPFDGIKVQLILNVKKEKSGGFCTDKGCIIDKDSSNPLAATLQKDGTFSYTLQERESLELDQIVGVSVKEPHKFVSCSTTTVKPVIPEKTNVKDPRKITDDDKGKLINAIKTAYTVNGESKLPNGTGDWDGVPAVIQIDGGGNVKIFSGNDVKGTWDPNNDYKFVPEKNADGSVKLNDGAQPKITIQAKDLLKNIKPEAPTFALSEDKKNITITPDEKDTDAKIIAVSYKGKGGKDQTTTATKADDGTWSITEGEGSVDTNGVITLSKDKVKGGTQVTATVTDKGGIAEGDTDPLTSDPGTLPMEEEETIAKKVKALGGLDPVALKKWVGDTVDWKKGVKAKDSATDKDKIKEYLNEASVSDASEPKTRTTENSGDFEGKVKVTFSDGSEIVVEKQMLYVSDLVSSSNKENLPDDALVVEFKLGEGIKVEDKDPNTGEVTKTTKGGKDSPVLYKEYKVKPGTDLSTYIHPTLKKTIFDLIDEKADKGYTEPVWKGQDANNAKNFVAASNNNVFTATATKTFKVTVKPNGGTGDEKVEIKKKDEIFKLPAANTFTPPNENQEFSGWKIGDDTNLKQPETEITITGDTEINAIWKPIEFKVEFKVDFKAGEGASGSMEDKTVTKGSEYELPTPTFTAPKDKVFAGWKVGDKEGVKQAKERITITGNVTLTATWKGNTVDITFDGAGGGGSMEKASVTKGSEYTLPDNGFTAPENKKFDGWMVGTKKKSVGDKITVNDNTIVKAIWKDIMIKIIYDPNGGNWNNDSANRTIEVKKGTTITIMNAPVKDGFKFKYWKGSEYRPGDTYTALEDHTFIAAWEENKKPGTSDVNPSEPGSKDKNGTQSRGTSSSNSKNNRTPNVNPSEPGSKDKNGTQSRGTSSLNSKNNGTPNVNPSEPGSKDENGTQSRGTSSLNSKNNRTPNVNPSEPGSKDKNGIQPRGTSSLNSKNNRIPNTGDNGMNILYAFGLAFAACGVLVINRIYRKEK</sequence>
<dbReference type="InterPro" id="IPR013378">
    <property type="entry name" value="InlB-like_B-rpt"/>
</dbReference>
<feature type="compositionally biased region" description="Polar residues" evidence="6">
    <location>
        <begin position="1157"/>
        <end position="1180"/>
    </location>
</feature>
<dbReference type="GO" id="GO:0030313">
    <property type="term" value="C:cell envelope"/>
    <property type="evidence" value="ECO:0007669"/>
    <property type="project" value="UniProtKB-SubCell"/>
</dbReference>
<name>A0AAE3VAI2_9FIRM</name>
<feature type="compositionally biased region" description="Polar residues" evidence="6">
    <location>
        <begin position="870"/>
        <end position="881"/>
    </location>
</feature>
<accession>A0AAE3VAI2</accession>
<organism evidence="9 10">
    <name type="scientific">Moryella indoligenes</name>
    <dbReference type="NCBI Taxonomy" id="371674"/>
    <lineage>
        <taxon>Bacteria</taxon>
        <taxon>Bacillati</taxon>
        <taxon>Bacillota</taxon>
        <taxon>Clostridia</taxon>
        <taxon>Lachnospirales</taxon>
        <taxon>Lachnospiraceae</taxon>
        <taxon>Moryella</taxon>
    </lineage>
</organism>
<keyword evidence="5" id="KW-0572">Peptidoglycan-anchor</keyword>
<evidence type="ECO:0000256" key="3">
    <source>
        <dbReference type="ARBA" id="ARBA00022525"/>
    </source>
</evidence>
<keyword evidence="7" id="KW-0472">Membrane</keyword>
<feature type="compositionally biased region" description="Polar residues" evidence="6">
    <location>
        <begin position="53"/>
        <end position="66"/>
    </location>
</feature>
<dbReference type="Pfam" id="PF09479">
    <property type="entry name" value="Flg_new"/>
    <property type="match status" value="3"/>
</dbReference>
<keyword evidence="3" id="KW-0964">Secreted</keyword>
<keyword evidence="4" id="KW-0732">Signal</keyword>
<keyword evidence="2" id="KW-0134">Cell wall</keyword>
<feature type="compositionally biased region" description="Polar residues" evidence="6">
    <location>
        <begin position="76"/>
        <end position="85"/>
    </location>
</feature>
<keyword evidence="7" id="KW-0812">Transmembrane</keyword>
<evidence type="ECO:0000256" key="2">
    <source>
        <dbReference type="ARBA" id="ARBA00022512"/>
    </source>
</evidence>
<evidence type="ECO:0000256" key="5">
    <source>
        <dbReference type="ARBA" id="ARBA00023088"/>
    </source>
</evidence>
<gene>
    <name evidence="9" type="ORF">J2S20_001415</name>
</gene>
<reference evidence="9" key="1">
    <citation type="submission" date="2023-07" db="EMBL/GenBank/DDBJ databases">
        <title>Genomic Encyclopedia of Type Strains, Phase IV (KMG-IV): sequencing the most valuable type-strain genomes for metagenomic binning, comparative biology and taxonomic classification.</title>
        <authorList>
            <person name="Goeker M."/>
        </authorList>
    </citation>
    <scope>NUCLEOTIDE SEQUENCE</scope>
    <source>
        <strain evidence="9">DSM 19659</strain>
    </source>
</reference>
<dbReference type="InterPro" id="IPR042229">
    <property type="entry name" value="Listeria/Bacterioides_rpt_sf"/>
</dbReference>
<evidence type="ECO:0000313" key="9">
    <source>
        <dbReference type="EMBL" id="MDQ0152721.1"/>
    </source>
</evidence>
<feature type="compositionally biased region" description="Polar residues" evidence="6">
    <location>
        <begin position="1188"/>
        <end position="1211"/>
    </location>
</feature>
<feature type="compositionally biased region" description="Polar residues" evidence="6">
    <location>
        <begin position="1254"/>
        <end position="1266"/>
    </location>
</feature>
<evidence type="ECO:0000256" key="7">
    <source>
        <dbReference type="SAM" id="Phobius"/>
    </source>
</evidence>